<dbReference type="PROSITE" id="PS50975">
    <property type="entry name" value="ATP_GRASP"/>
    <property type="match status" value="1"/>
</dbReference>
<evidence type="ECO:0000259" key="1">
    <source>
        <dbReference type="PROSITE" id="PS50975"/>
    </source>
</evidence>
<name>A0A3B1A8R7_9ZZZZ</name>
<dbReference type="AlphaFoldDB" id="A0A3B1A8R7"/>
<sequence>MKHVLILDANQRSALAVTRSLGQHTVPILTADSTITALAGRSRYALNYFQYPEPSIFPEQFINFISKIIVEYNIHVIFPVTELTTTLLLENQDKLHNIVLPFPALDTITAISNKSLLMRTAESLNIPIPRTWHEDNTKNSRLSLDDKPYPLVLKPSMSWLKQDGKWLHTLVQFADTPQMAQHILNEDPAFSTHPFMLQKCVLGHGQGIFALYNKGEAVAFFSHRRIREKPYWGGVSVLSESTDINPELLAYSRTLLDAVKWHGIAMVEFKVSDDGAAYLMEINTRFWGSLQLAIDAGVDFPWLLYQISLNHSVEPVTNYKTGVRLRWALGDLDGLYIRLKDKKLTMGQKIKAILHFLIPAPFKTRHEVNRWQDMRPFWYELKQYIKALIK</sequence>
<dbReference type="Pfam" id="PF15632">
    <property type="entry name" value="ATPgrasp_Ter"/>
    <property type="match status" value="1"/>
</dbReference>
<organism evidence="2">
    <name type="scientific">hydrothermal vent metagenome</name>
    <dbReference type="NCBI Taxonomy" id="652676"/>
    <lineage>
        <taxon>unclassified sequences</taxon>
        <taxon>metagenomes</taxon>
        <taxon>ecological metagenomes</taxon>
    </lineage>
</organism>
<dbReference type="GO" id="GO:0046872">
    <property type="term" value="F:metal ion binding"/>
    <property type="evidence" value="ECO:0007669"/>
    <property type="project" value="InterPro"/>
</dbReference>
<dbReference type="EMBL" id="UOFT01000063">
    <property type="protein sequence ID" value="VAW97980.1"/>
    <property type="molecule type" value="Genomic_DNA"/>
</dbReference>
<dbReference type="Gene3D" id="3.30.470.20">
    <property type="entry name" value="ATP-grasp fold, B domain"/>
    <property type="match status" value="1"/>
</dbReference>
<dbReference type="GO" id="GO:0005524">
    <property type="term" value="F:ATP binding"/>
    <property type="evidence" value="ECO:0007669"/>
    <property type="project" value="InterPro"/>
</dbReference>
<dbReference type="InterPro" id="IPR011761">
    <property type="entry name" value="ATP-grasp"/>
</dbReference>
<dbReference type="SUPFAM" id="SSF56059">
    <property type="entry name" value="Glutathione synthetase ATP-binding domain-like"/>
    <property type="match status" value="1"/>
</dbReference>
<accession>A0A3B1A8R7</accession>
<proteinExistence type="predicted"/>
<feature type="domain" description="ATP-grasp" evidence="1">
    <location>
        <begin position="118"/>
        <end position="309"/>
    </location>
</feature>
<protein>
    <submittedName>
        <fullName evidence="2">ATP-grasp enzyme-like protein</fullName>
    </submittedName>
</protein>
<reference evidence="2" key="1">
    <citation type="submission" date="2018-06" db="EMBL/GenBank/DDBJ databases">
        <authorList>
            <person name="Zhirakovskaya E."/>
        </authorList>
    </citation>
    <scope>NUCLEOTIDE SEQUENCE</scope>
</reference>
<evidence type="ECO:0000313" key="2">
    <source>
        <dbReference type="EMBL" id="VAW97980.1"/>
    </source>
</evidence>
<dbReference type="Gene3D" id="3.40.50.20">
    <property type="match status" value="1"/>
</dbReference>
<gene>
    <name evidence="2" type="ORF">MNBD_GAMMA23-2572</name>
</gene>